<organism evidence="2">
    <name type="scientific">marine sediment metagenome</name>
    <dbReference type="NCBI Taxonomy" id="412755"/>
    <lineage>
        <taxon>unclassified sequences</taxon>
        <taxon>metagenomes</taxon>
        <taxon>ecological metagenomes</taxon>
    </lineage>
</organism>
<dbReference type="Gene3D" id="3.40.50.150">
    <property type="entry name" value="Vaccinia Virus protein VP39"/>
    <property type="match status" value="1"/>
</dbReference>
<gene>
    <name evidence="2" type="ORF">LCGC14_3147140</name>
</gene>
<dbReference type="InterPro" id="IPR038726">
    <property type="entry name" value="PDDEXK_AddAB-type"/>
</dbReference>
<dbReference type="AlphaFoldDB" id="A0A0F8Y1Z3"/>
<dbReference type="EMBL" id="LAZR01069167">
    <property type="protein sequence ID" value="KKK48239.1"/>
    <property type="molecule type" value="Genomic_DNA"/>
</dbReference>
<feature type="domain" description="PD-(D/E)XK endonuclease-like" evidence="1">
    <location>
        <begin position="108"/>
        <end position="267"/>
    </location>
</feature>
<comment type="caution">
    <text evidence="2">The sequence shown here is derived from an EMBL/GenBank/DDBJ whole genome shotgun (WGS) entry which is preliminary data.</text>
</comment>
<dbReference type="SUPFAM" id="SSF53335">
    <property type="entry name" value="S-adenosyl-L-methionine-dependent methyltransferases"/>
    <property type="match status" value="1"/>
</dbReference>
<dbReference type="Pfam" id="PF12705">
    <property type="entry name" value="PDDEXK_1"/>
    <property type="match status" value="1"/>
</dbReference>
<reference evidence="2" key="1">
    <citation type="journal article" date="2015" name="Nature">
        <title>Complex archaea that bridge the gap between prokaryotes and eukaryotes.</title>
        <authorList>
            <person name="Spang A."/>
            <person name="Saw J.H."/>
            <person name="Jorgensen S.L."/>
            <person name="Zaremba-Niedzwiedzka K."/>
            <person name="Martijn J."/>
            <person name="Lind A.E."/>
            <person name="van Eijk R."/>
            <person name="Schleper C."/>
            <person name="Guy L."/>
            <person name="Ettema T.J."/>
        </authorList>
    </citation>
    <scope>NUCLEOTIDE SEQUENCE</scope>
</reference>
<evidence type="ECO:0000259" key="1">
    <source>
        <dbReference type="Pfam" id="PF12705"/>
    </source>
</evidence>
<protein>
    <recommendedName>
        <fullName evidence="1">PD-(D/E)XK endonuclease-like domain-containing protein</fullName>
    </recommendedName>
</protein>
<feature type="non-terminal residue" evidence="2">
    <location>
        <position position="337"/>
    </location>
</feature>
<dbReference type="InterPro" id="IPR029063">
    <property type="entry name" value="SAM-dependent_MTases_sf"/>
</dbReference>
<accession>A0A0F8Y1Z3</accession>
<dbReference type="SUPFAM" id="SSF52980">
    <property type="entry name" value="Restriction endonuclease-like"/>
    <property type="match status" value="1"/>
</dbReference>
<name>A0A0F8Y1Z3_9ZZZZ</name>
<proteinExistence type="predicted"/>
<feature type="non-terminal residue" evidence="2">
    <location>
        <position position="1"/>
    </location>
</feature>
<dbReference type="InterPro" id="IPR011335">
    <property type="entry name" value="Restrct_endonuc-II-like"/>
</dbReference>
<sequence length="337" mass="37217">QEAGRLLPDRRIGLSAHDFQQAVAAPEVILTRATRDAEAETVVSRWLNRLMNLLGGLPDQGGTEALAAMRRRGAAWLGLAAASDADVVITPPARRPAPRPPVEMRPSQLSVTEIQKLIRDPYSVYAGRILKLRRLDPLRQEPDAPLRGTILHDIFETFIGLGLPPDDPNARSRLMEVADAVLGRQVPWPTARRMWRARIDRVADWFIAGELVRQAEARPLKLEGKGRYLLPGTGFTLTGKADRIDQRSDGRLLIYDYKTGAPPTPEWAADGSMEYMAPGTSIFDPVLCEIAYRWFSPPDGRVLDPFAGGSVRGIVAAYLGRDYTGIDLSLPQVEANR</sequence>
<evidence type="ECO:0000313" key="2">
    <source>
        <dbReference type="EMBL" id="KKK48239.1"/>
    </source>
</evidence>